<feature type="transmembrane region" description="Helical" evidence="1">
    <location>
        <begin position="437"/>
        <end position="458"/>
    </location>
</feature>
<evidence type="ECO:0000313" key="2">
    <source>
        <dbReference type="EMBL" id="SET17349.1"/>
    </source>
</evidence>
<keyword evidence="1" id="KW-1133">Transmembrane helix</keyword>
<proteinExistence type="predicted"/>
<reference evidence="3" key="1">
    <citation type="submission" date="2016-10" db="EMBL/GenBank/DDBJ databases">
        <authorList>
            <person name="Varghese N."/>
            <person name="Submissions S."/>
        </authorList>
    </citation>
    <scope>NUCLEOTIDE SEQUENCE [LARGE SCALE GENOMIC DNA]</scope>
    <source>
        <strain evidence="3">DSM 18579</strain>
    </source>
</reference>
<accession>A0A1I0CCS8</accession>
<dbReference type="AlphaFoldDB" id="A0A1I0CCS8"/>
<dbReference type="STRING" id="1123402.SAMN02583745_01585"/>
<gene>
    <name evidence="2" type="ORF">SAMN02583745_01585</name>
</gene>
<evidence type="ECO:0000256" key="1">
    <source>
        <dbReference type="SAM" id="Phobius"/>
    </source>
</evidence>
<feature type="transmembrane region" description="Helical" evidence="1">
    <location>
        <begin position="306"/>
        <end position="328"/>
    </location>
</feature>
<organism evidence="2 3">
    <name type="scientific">Thorsellia anophelis DSM 18579</name>
    <dbReference type="NCBI Taxonomy" id="1123402"/>
    <lineage>
        <taxon>Bacteria</taxon>
        <taxon>Pseudomonadati</taxon>
        <taxon>Pseudomonadota</taxon>
        <taxon>Gammaproteobacteria</taxon>
        <taxon>Enterobacterales</taxon>
        <taxon>Thorselliaceae</taxon>
        <taxon>Thorsellia</taxon>
    </lineage>
</organism>
<sequence>MILDEFLIKLGVVSDTNKLHDFKSGLTAITKTATALVATVGGLTAGVTTFFGSALSGLDDLNKIAQSTDTRLTYIQKLGYAASVSGSSIDAANSSIQVLAKTIGDAASGIGRGERAFKQFGLSARNADGSVRSVEALLSDVNHLMQRMSKSEQLSLLNSLGIDQSMISLLGSTQLEIGALFEEAEALGLITAQGADAAVQYNDAMTQMGAVMNAVRTHIAIGLAPQLIKLMTAMKGWLVSNKELIQKGISQLVYWLLSLGKAILNFISAINHIVVSTLGWKSTLLGLIAVLAYVKRATLVAFSVNPIVWIMAAIAGLILLIDDLFIFVKGGQSVFDWSWALPILEKFTPLLEKLGYAFRKLFDVIGTLGAKVFADLQMWWSYYGDIVFAGLMHLIDAFSYFVSFISNIISALIALLSGNWQDFFFYLNESIKDINKLFESVFKAILENIIAFLGLLGIDIEGIINQFKDAGTAIKDAWLGVMDSLTGAWKSAFSTIMSGVDKVKGALNWVGNKLGIVQTEELTAAINAIEHTATMPANSTIARSIAAAANTKNEYNNNAQIDTTIHITGNDPLRIGKEVEAILNRQHQIASYNHLSPLKL</sequence>
<dbReference type="Proteomes" id="UP000242642">
    <property type="component" value="Unassembled WGS sequence"/>
</dbReference>
<name>A0A1I0CCS8_9GAMM</name>
<evidence type="ECO:0000313" key="3">
    <source>
        <dbReference type="Proteomes" id="UP000242642"/>
    </source>
</evidence>
<protein>
    <recommendedName>
        <fullName evidence="4">Phage-related protein</fullName>
    </recommendedName>
</protein>
<evidence type="ECO:0008006" key="4">
    <source>
        <dbReference type="Google" id="ProtNLM"/>
    </source>
</evidence>
<keyword evidence="1" id="KW-0472">Membrane</keyword>
<dbReference type="EMBL" id="FOHV01000010">
    <property type="protein sequence ID" value="SET17349.1"/>
    <property type="molecule type" value="Genomic_DNA"/>
</dbReference>
<feature type="transmembrane region" description="Helical" evidence="1">
    <location>
        <begin position="278"/>
        <end position="294"/>
    </location>
</feature>
<feature type="transmembrane region" description="Helical" evidence="1">
    <location>
        <begin position="397"/>
        <end position="416"/>
    </location>
</feature>
<keyword evidence="3" id="KW-1185">Reference proteome</keyword>
<keyword evidence="1" id="KW-0812">Transmembrane</keyword>